<dbReference type="OMA" id="ESEHEHW"/>
<feature type="compositionally biased region" description="Low complexity" evidence="1">
    <location>
        <begin position="141"/>
        <end position="167"/>
    </location>
</feature>
<gene>
    <name evidence="2" type="ORF">LMXM_19_1140</name>
</gene>
<feature type="region of interest" description="Disordered" evidence="1">
    <location>
        <begin position="508"/>
        <end position="556"/>
    </location>
</feature>
<reference evidence="2 3" key="1">
    <citation type="journal article" date="2011" name="Genome Res.">
        <title>Chromosome and gene copy number variation allow major structural change between species and strains of Leishmania.</title>
        <authorList>
            <person name="Rogers M.B."/>
            <person name="Hilley J.D."/>
            <person name="Dickens N.J."/>
            <person name="Wilkes J."/>
            <person name="Bates P.A."/>
            <person name="Depledge D.P."/>
            <person name="Harris D."/>
            <person name="Her Y."/>
            <person name="Herzyk P."/>
            <person name="Imamura H."/>
            <person name="Otto T.D."/>
            <person name="Sanders M."/>
            <person name="Seeger K."/>
            <person name="Dujardin J.C."/>
            <person name="Berriman M."/>
            <person name="Smith D.F."/>
            <person name="Hertz-Fowler C."/>
            <person name="Mottram J.C."/>
        </authorList>
    </citation>
    <scope>NUCLEOTIDE SEQUENCE [LARGE SCALE GENOMIC DNA]</scope>
    <source>
        <strain evidence="2 3">MHOM/GT/2001/U1103</strain>
    </source>
</reference>
<feature type="region of interest" description="Disordered" evidence="1">
    <location>
        <begin position="227"/>
        <end position="247"/>
    </location>
</feature>
<dbReference type="RefSeq" id="XP_003874290.1">
    <property type="nucleotide sequence ID" value="XM_003874241.1"/>
</dbReference>
<feature type="region of interest" description="Disordered" evidence="1">
    <location>
        <begin position="84"/>
        <end position="172"/>
    </location>
</feature>
<dbReference type="EMBL" id="FR799572">
    <property type="protein sequence ID" value="CBZ25786.1"/>
    <property type="molecule type" value="Genomic_DNA"/>
</dbReference>
<evidence type="ECO:0000313" key="2">
    <source>
        <dbReference type="EMBL" id="CBZ25786.1"/>
    </source>
</evidence>
<feature type="compositionally biased region" description="Polar residues" evidence="1">
    <location>
        <begin position="130"/>
        <end position="140"/>
    </location>
</feature>
<dbReference type="GeneID" id="13447890"/>
<keyword evidence="3" id="KW-1185">Reference proteome</keyword>
<dbReference type="OrthoDB" id="266601at2759"/>
<dbReference type="PhylomeDB" id="E9AS65"/>
<accession>E9AS65</accession>
<sequence length="778" mass="82406">MELQTQPRFCPPHPRPYTAPLVWVCLACGRLASYEAAPHYSMDNVDGLDNSLQGTSSAANAMSNGFGVITALSDREAAAHAYSSPLPNTTQHHFGHPQCGSITGSTAAASASSGSSPATSTPPRPEQRHSCVNSSPDSYLSQAASSSQRQREQQQQQRRRPSSVSRRVTGVTAEIIHPDSVASASEGELVSAEPSDPCAGAQAFGDDEILVCDGISPSHCWRAPTTVTTPRRSQLPTSLGSTSNESSTLAVTPCETAVAALPPLSAISSPLWRDAGVHDIGKLSSTGARSRQQEDHASCSLTALLMEEHLVGSREMRFCRCCGEVRCAEIRKVTELLSSPLPAGAADKVPYTDKEGYETMAVAAQATVESEHEHWKVKSSRSCSSAAICLDGGAKTVYGPFTSQALYSSNESQPLGVSSPAAESGCKPPETAQAKAREEIPSVYAVALSVTRLLSKVKTMMVAALGNFHPLSPALPKAYFSRHGHDVGDKAAIRGYGNGVLASDAAPRSASSIARHPPRGQEVCRPTYPLYNPSEGTGTNSDHWKSLSASTATSKTPPLASVSAEEYTLTCLASLLGGGAVEDLNGISLDSSAQPSWVFTAPDEEEMYRAEDDDEGLMIHHQRGGVQSDEDACAGGAEDAHTCVRRLYDDSTSMSSIMGSTAAAAATRRMRACKDKWNSISVAEALWRLVLPSFSAPFLSTASMPSAPRRGAVESTASSTLVTSTRPYRGFRGDVEEAVCQLDVAQLEVAKLRLQQVLAAVMAEQLRREGQSRGEYPT</sequence>
<feature type="compositionally biased region" description="Low complexity" evidence="1">
    <location>
        <begin position="100"/>
        <end position="121"/>
    </location>
</feature>
<dbReference type="Proteomes" id="UP000007259">
    <property type="component" value="Chromosome 19"/>
</dbReference>
<dbReference type="VEuPathDB" id="TriTrypDB:LmxM.19.1140"/>
<protein>
    <submittedName>
        <fullName evidence="2">Uncharacterized protein</fullName>
    </submittedName>
</protein>
<dbReference type="KEGG" id="lmi:LMXM_19_1140"/>
<evidence type="ECO:0000313" key="3">
    <source>
        <dbReference type="Proteomes" id="UP000007259"/>
    </source>
</evidence>
<evidence type="ECO:0000256" key="1">
    <source>
        <dbReference type="SAM" id="MobiDB-lite"/>
    </source>
</evidence>
<proteinExistence type="predicted"/>
<dbReference type="AlphaFoldDB" id="E9AS65"/>
<organism evidence="2 3">
    <name type="scientific">Leishmania mexicana (strain MHOM/GT/2001/U1103)</name>
    <dbReference type="NCBI Taxonomy" id="929439"/>
    <lineage>
        <taxon>Eukaryota</taxon>
        <taxon>Discoba</taxon>
        <taxon>Euglenozoa</taxon>
        <taxon>Kinetoplastea</taxon>
        <taxon>Metakinetoplastina</taxon>
        <taxon>Trypanosomatida</taxon>
        <taxon>Trypanosomatidae</taxon>
        <taxon>Leishmaniinae</taxon>
        <taxon>Leishmania</taxon>
    </lineage>
</organism>
<feature type="region of interest" description="Disordered" evidence="1">
    <location>
        <begin position="177"/>
        <end position="196"/>
    </location>
</feature>
<feature type="region of interest" description="Disordered" evidence="1">
    <location>
        <begin position="412"/>
        <end position="432"/>
    </location>
</feature>
<name>E9AS65_LEIMU</name>
<feature type="compositionally biased region" description="Low complexity" evidence="1">
    <location>
        <begin position="546"/>
        <end position="556"/>
    </location>
</feature>